<dbReference type="EMBL" id="AP008231">
    <property type="protein sequence ID" value="BAD78416.1"/>
    <property type="molecule type" value="Genomic_DNA"/>
</dbReference>
<reference evidence="2 3" key="1">
    <citation type="journal article" date="2007" name="Photosyn. Res.">
        <title>Complete nucleotide sequence of the freshwater unicellular cyanobacterium Synechococcus elongatus PCC 6301 chromosome: gene content and organization.</title>
        <authorList>
            <person name="Sugita C."/>
            <person name="Ogata K."/>
            <person name="Shikata M."/>
            <person name="Jikuya H."/>
            <person name="Takano J."/>
            <person name="Furumichi M."/>
            <person name="Kanehisa M."/>
            <person name="Omata T."/>
            <person name="Sugiura M."/>
            <person name="Sugita M."/>
        </authorList>
    </citation>
    <scope>NUCLEOTIDE SEQUENCE [LARGE SCALE GENOMIC DNA]</scope>
    <source>
        <strain evidence="3">ATCC 27144 / PCC 6301 / SAUG 1402/1</strain>
    </source>
</reference>
<accession>A0A0H3K2Q0</accession>
<organism evidence="2 3">
    <name type="scientific">Synechococcus sp. (strain ATCC 27144 / PCC 6301 / SAUG 1402/1)</name>
    <name type="common">Anacystis nidulans</name>
    <dbReference type="NCBI Taxonomy" id="269084"/>
    <lineage>
        <taxon>Bacteria</taxon>
        <taxon>Bacillati</taxon>
        <taxon>Cyanobacteriota</taxon>
        <taxon>Cyanophyceae</taxon>
        <taxon>Synechococcales</taxon>
        <taxon>Synechococcaceae</taxon>
        <taxon>Synechococcus</taxon>
    </lineage>
</organism>
<dbReference type="eggNOG" id="COG4828">
    <property type="taxonomic scope" value="Bacteria"/>
</dbReference>
<name>A0A0H3K2Q0_SYNP6</name>
<keyword evidence="1" id="KW-0472">Membrane</keyword>
<protein>
    <recommendedName>
        <fullName evidence="4">DUF1622 domain-containing protein</fullName>
    </recommendedName>
</protein>
<evidence type="ECO:0000313" key="2">
    <source>
        <dbReference type="EMBL" id="BAD78416.1"/>
    </source>
</evidence>
<dbReference type="KEGG" id="syc:syc0226_c"/>
<evidence type="ECO:0008006" key="4">
    <source>
        <dbReference type="Google" id="ProtNLM"/>
    </source>
</evidence>
<dbReference type="PANTHER" id="PTHR38468">
    <property type="entry name" value="SLL0939 PROTEIN"/>
    <property type="match status" value="1"/>
</dbReference>
<gene>
    <name evidence="2" type="ordered locus">syc0226_c</name>
</gene>
<evidence type="ECO:0000313" key="3">
    <source>
        <dbReference type="Proteomes" id="UP000001175"/>
    </source>
</evidence>
<dbReference type="Pfam" id="PF07784">
    <property type="entry name" value="DUF1622"/>
    <property type="match status" value="1"/>
</dbReference>
<dbReference type="AlphaFoldDB" id="A0A0H3K2Q0"/>
<dbReference type="RefSeq" id="WP_011242540.1">
    <property type="nucleotide sequence ID" value="NC_006576.1"/>
</dbReference>
<dbReference type="GeneID" id="72430189"/>
<keyword evidence="1" id="KW-0812">Transmembrane</keyword>
<dbReference type="PANTHER" id="PTHR38468:SF1">
    <property type="entry name" value="SLL0939 PROTEIN"/>
    <property type="match status" value="1"/>
</dbReference>
<feature type="transmembrane region" description="Helical" evidence="1">
    <location>
        <begin position="12"/>
        <end position="38"/>
    </location>
</feature>
<proteinExistence type="predicted"/>
<feature type="transmembrane region" description="Helical" evidence="1">
    <location>
        <begin position="58"/>
        <end position="78"/>
    </location>
</feature>
<evidence type="ECO:0000256" key="1">
    <source>
        <dbReference type="SAM" id="Phobius"/>
    </source>
</evidence>
<dbReference type="Proteomes" id="UP000001175">
    <property type="component" value="Chromosome"/>
</dbReference>
<dbReference type="InterPro" id="IPR012427">
    <property type="entry name" value="DUF1622"/>
</dbReference>
<sequence>MPELAPFEYGLAVLAMGIRLCLESLSVLCVVAGLLSTLRLSGLLRRQFWRNEPPFTRIRLTFGGWLSLALEFQLGADIVATTTSPSTRSLLQLGAVALIRTFLNFFLAREMEMEQRLEQQTQGAQAESTH</sequence>
<keyword evidence="1" id="KW-1133">Transmembrane helix</keyword>
<feature type="transmembrane region" description="Helical" evidence="1">
    <location>
        <begin position="90"/>
        <end position="108"/>
    </location>
</feature>